<name>A0A5B7GQ56_PORTR</name>
<evidence type="ECO:0000313" key="2">
    <source>
        <dbReference type="EMBL" id="MPC60972.1"/>
    </source>
</evidence>
<sequence>MLPSEELPEEETPGVDLVEGNPPSHLDLKMTSRGPVTQKKIGPGARETTYWEYNGSERWLPWTGYLVPMQTIRF</sequence>
<gene>
    <name evidence="2" type="ORF">E2C01_055034</name>
</gene>
<feature type="compositionally biased region" description="Acidic residues" evidence="1">
    <location>
        <begin position="1"/>
        <end position="13"/>
    </location>
</feature>
<evidence type="ECO:0000256" key="1">
    <source>
        <dbReference type="SAM" id="MobiDB-lite"/>
    </source>
</evidence>
<comment type="caution">
    <text evidence="2">The sequence shown here is derived from an EMBL/GenBank/DDBJ whole genome shotgun (WGS) entry which is preliminary data.</text>
</comment>
<organism evidence="2 3">
    <name type="scientific">Portunus trituberculatus</name>
    <name type="common">Swimming crab</name>
    <name type="synonym">Neptunus trituberculatus</name>
    <dbReference type="NCBI Taxonomy" id="210409"/>
    <lineage>
        <taxon>Eukaryota</taxon>
        <taxon>Metazoa</taxon>
        <taxon>Ecdysozoa</taxon>
        <taxon>Arthropoda</taxon>
        <taxon>Crustacea</taxon>
        <taxon>Multicrustacea</taxon>
        <taxon>Malacostraca</taxon>
        <taxon>Eumalacostraca</taxon>
        <taxon>Eucarida</taxon>
        <taxon>Decapoda</taxon>
        <taxon>Pleocyemata</taxon>
        <taxon>Brachyura</taxon>
        <taxon>Eubrachyura</taxon>
        <taxon>Portunoidea</taxon>
        <taxon>Portunidae</taxon>
        <taxon>Portuninae</taxon>
        <taxon>Portunus</taxon>
    </lineage>
</organism>
<keyword evidence="3" id="KW-1185">Reference proteome</keyword>
<reference evidence="2 3" key="1">
    <citation type="submission" date="2019-05" db="EMBL/GenBank/DDBJ databases">
        <title>Another draft genome of Portunus trituberculatus and its Hox gene families provides insights of decapod evolution.</title>
        <authorList>
            <person name="Jeong J.-H."/>
            <person name="Song I."/>
            <person name="Kim S."/>
            <person name="Choi T."/>
            <person name="Kim D."/>
            <person name="Ryu S."/>
            <person name="Kim W."/>
        </authorList>
    </citation>
    <scope>NUCLEOTIDE SEQUENCE [LARGE SCALE GENOMIC DNA]</scope>
    <source>
        <tissue evidence="2">Muscle</tissue>
    </source>
</reference>
<feature type="region of interest" description="Disordered" evidence="1">
    <location>
        <begin position="1"/>
        <end position="41"/>
    </location>
</feature>
<accession>A0A5B7GQ56</accession>
<evidence type="ECO:0000313" key="3">
    <source>
        <dbReference type="Proteomes" id="UP000324222"/>
    </source>
</evidence>
<protein>
    <submittedName>
        <fullName evidence="2">Uncharacterized protein</fullName>
    </submittedName>
</protein>
<dbReference type="Proteomes" id="UP000324222">
    <property type="component" value="Unassembled WGS sequence"/>
</dbReference>
<dbReference type="AlphaFoldDB" id="A0A5B7GQ56"/>
<proteinExistence type="predicted"/>
<dbReference type="EMBL" id="VSRR010018087">
    <property type="protein sequence ID" value="MPC60972.1"/>
    <property type="molecule type" value="Genomic_DNA"/>
</dbReference>